<organism evidence="2 3">
    <name type="scientific">Caerostris extrusa</name>
    <name type="common">Bark spider</name>
    <name type="synonym">Caerostris bankana</name>
    <dbReference type="NCBI Taxonomy" id="172846"/>
    <lineage>
        <taxon>Eukaryota</taxon>
        <taxon>Metazoa</taxon>
        <taxon>Ecdysozoa</taxon>
        <taxon>Arthropoda</taxon>
        <taxon>Chelicerata</taxon>
        <taxon>Arachnida</taxon>
        <taxon>Araneae</taxon>
        <taxon>Araneomorphae</taxon>
        <taxon>Entelegynae</taxon>
        <taxon>Araneoidea</taxon>
        <taxon>Araneidae</taxon>
        <taxon>Caerostris</taxon>
    </lineage>
</organism>
<keyword evidence="3" id="KW-1185">Reference proteome</keyword>
<dbReference type="EMBL" id="BPLR01002891">
    <property type="protein sequence ID" value="GIX79018.1"/>
    <property type="molecule type" value="Genomic_DNA"/>
</dbReference>
<protein>
    <recommendedName>
        <fullName evidence="1">Myb/SANT-like DNA-binding domain-containing protein</fullName>
    </recommendedName>
</protein>
<gene>
    <name evidence="2" type="primary">AVEN_264922_1</name>
    <name evidence="2" type="ORF">CEXT_415461</name>
</gene>
<evidence type="ECO:0000313" key="3">
    <source>
        <dbReference type="Proteomes" id="UP001054945"/>
    </source>
</evidence>
<evidence type="ECO:0000313" key="2">
    <source>
        <dbReference type="EMBL" id="GIX79018.1"/>
    </source>
</evidence>
<sequence>MYIVTLRTPGCSALRLRLVPTGSKSDSPVIPDANRYGTRMKWKVMLLKPDRALQNRGFTWSDDETALLLKLWGGNDAQSELTGTKRNFVVYEKISEAMNHKGFVRTASQCREKIKRMKREYTVTKQHNEQSKGPKKNMRFYEQFEKILFEKEGKNKKATISKSCPNTGRMEAEIEDETKNSTETSWEVRNERKLRKIAPKSTQPKLHESVEKEDVGNPWTPDVVLVEEDVPTVLFDKPSSASTSSLHENLSGKKKRKLSSQMSIFKCMIDSLTLKFMKYQSQFDKKILDKIEELENEHIAMDERIQKMWLEFEEKRRANEREHELNVTAAFQDIMNQFKTNNT</sequence>
<comment type="caution">
    <text evidence="2">The sequence shown here is derived from an EMBL/GenBank/DDBJ whole genome shotgun (WGS) entry which is preliminary data.</text>
</comment>
<accession>A0AAV4N2S6</accession>
<dbReference type="PANTHER" id="PTHR47595:SF1">
    <property type="entry name" value="MYB_SANT-LIKE DNA-BINDING DOMAIN-CONTAINING PROTEIN"/>
    <property type="match status" value="1"/>
</dbReference>
<dbReference type="InterPro" id="IPR044822">
    <property type="entry name" value="Myb_DNA-bind_4"/>
</dbReference>
<reference evidence="2 3" key="1">
    <citation type="submission" date="2021-06" db="EMBL/GenBank/DDBJ databases">
        <title>Caerostris extrusa draft genome.</title>
        <authorList>
            <person name="Kono N."/>
            <person name="Arakawa K."/>
        </authorList>
    </citation>
    <scope>NUCLEOTIDE SEQUENCE [LARGE SCALE GENOMIC DNA]</scope>
</reference>
<dbReference type="AlphaFoldDB" id="A0AAV4N2S6"/>
<proteinExistence type="predicted"/>
<dbReference type="Proteomes" id="UP001054945">
    <property type="component" value="Unassembled WGS sequence"/>
</dbReference>
<dbReference type="FunFam" id="1.10.10.60:FF:000032">
    <property type="entry name" value="Zinc finger and SCAN domain-containing 20"/>
    <property type="match status" value="1"/>
</dbReference>
<dbReference type="PANTHER" id="PTHR47595">
    <property type="entry name" value="HEAT SHOCK 70 KDA PROTEIN 14"/>
    <property type="match status" value="1"/>
</dbReference>
<evidence type="ECO:0000259" key="1">
    <source>
        <dbReference type="Pfam" id="PF13837"/>
    </source>
</evidence>
<dbReference type="Gene3D" id="1.10.10.60">
    <property type="entry name" value="Homeodomain-like"/>
    <property type="match status" value="1"/>
</dbReference>
<name>A0AAV4N2S6_CAEEX</name>
<dbReference type="Pfam" id="PF13837">
    <property type="entry name" value="Myb_DNA-bind_4"/>
    <property type="match status" value="1"/>
</dbReference>
<feature type="domain" description="Myb/SANT-like DNA-binding" evidence="1">
    <location>
        <begin position="59"/>
        <end position="147"/>
    </location>
</feature>